<name>A0A6C0HI97_9ZZZZ</name>
<dbReference type="AlphaFoldDB" id="A0A6C0HI97"/>
<accession>A0A6C0HI97</accession>
<organism evidence="1">
    <name type="scientific">viral metagenome</name>
    <dbReference type="NCBI Taxonomy" id="1070528"/>
    <lineage>
        <taxon>unclassified sequences</taxon>
        <taxon>metagenomes</taxon>
        <taxon>organismal metagenomes</taxon>
    </lineage>
</organism>
<evidence type="ECO:0000313" key="1">
    <source>
        <dbReference type="EMBL" id="QHT80080.1"/>
    </source>
</evidence>
<sequence>MSVKVFYYNLALLLVDIEGVQSMADLILEEYKTRIVETLRVYTITYRGEPCNVLLHWHKVSFGPHYDNIMGDLMVECLYDDEELIHSYTKQMLYEIDNEMKEKYPYTRWCLIFNLTKMISIPPHKSF</sequence>
<proteinExistence type="predicted"/>
<reference evidence="1" key="1">
    <citation type="journal article" date="2020" name="Nature">
        <title>Giant virus diversity and host interactions through global metagenomics.</title>
        <authorList>
            <person name="Schulz F."/>
            <person name="Roux S."/>
            <person name="Paez-Espino D."/>
            <person name="Jungbluth S."/>
            <person name="Walsh D.A."/>
            <person name="Denef V.J."/>
            <person name="McMahon K.D."/>
            <person name="Konstantinidis K.T."/>
            <person name="Eloe-Fadrosh E.A."/>
            <person name="Kyrpides N.C."/>
            <person name="Woyke T."/>
        </authorList>
    </citation>
    <scope>NUCLEOTIDE SEQUENCE</scope>
    <source>
        <strain evidence="1">GVMAG-M-3300023184-105</strain>
    </source>
</reference>
<dbReference type="EMBL" id="MN739960">
    <property type="protein sequence ID" value="QHT80080.1"/>
    <property type="molecule type" value="Genomic_DNA"/>
</dbReference>
<protein>
    <submittedName>
        <fullName evidence="1">Uncharacterized protein</fullName>
    </submittedName>
</protein>